<evidence type="ECO:0000313" key="1">
    <source>
        <dbReference type="EMBL" id="NBH60253.1"/>
    </source>
</evidence>
<protein>
    <submittedName>
        <fullName evidence="1">Uncharacterized protein</fullName>
    </submittedName>
</protein>
<proteinExistence type="predicted"/>
<name>A0A845QHN5_9FIRM</name>
<comment type="caution">
    <text evidence="1">The sequence shown here is derived from an EMBL/GenBank/DDBJ whole genome shotgun (WGS) entry which is preliminary data.</text>
</comment>
<gene>
    <name evidence="1" type="ORF">D0435_01015</name>
</gene>
<sequence length="63" mass="7148">MIALSVIFNRRVRRMYCGRYAFSDCGCADDAIKIVSTQLFVGSVVQGKLEKSNLHNFYENRGV</sequence>
<organism evidence="1 2">
    <name type="scientific">Anaerotruncus colihominis</name>
    <dbReference type="NCBI Taxonomy" id="169435"/>
    <lineage>
        <taxon>Bacteria</taxon>
        <taxon>Bacillati</taxon>
        <taxon>Bacillota</taxon>
        <taxon>Clostridia</taxon>
        <taxon>Eubacteriales</taxon>
        <taxon>Oscillospiraceae</taxon>
        <taxon>Anaerotruncus</taxon>
    </lineage>
</organism>
<keyword evidence="2" id="KW-1185">Reference proteome</keyword>
<accession>A0A845QHN5</accession>
<dbReference type="AlphaFoldDB" id="A0A845QHN5"/>
<reference evidence="1 2" key="1">
    <citation type="submission" date="2018-08" db="EMBL/GenBank/DDBJ databases">
        <title>Murine metabolic-syndrome-specific gut microbial biobank.</title>
        <authorList>
            <person name="Liu C."/>
        </authorList>
    </citation>
    <scope>NUCLEOTIDE SEQUENCE [LARGE SCALE GENOMIC DNA]</scope>
    <source>
        <strain evidence="1 2">28</strain>
    </source>
</reference>
<dbReference type="Proteomes" id="UP000446866">
    <property type="component" value="Unassembled WGS sequence"/>
</dbReference>
<dbReference type="EMBL" id="QXWK01000001">
    <property type="protein sequence ID" value="NBH60253.1"/>
    <property type="molecule type" value="Genomic_DNA"/>
</dbReference>
<evidence type="ECO:0000313" key="2">
    <source>
        <dbReference type="Proteomes" id="UP000446866"/>
    </source>
</evidence>